<sequence>MPKVGMEPIRRDALIRATITEIGRAGSLDVTVGQIAKQAGVSSALAHHYFGGKEQIFVAAMRHLLSDYGTVVRRELAKASGPRERLDAIVRASFDAHHFRGEVVSAWLNFYVQAQRVPAAGRLLRVYQKRLKSNLMHELRPLVGDRAGAVADALAALIDGLYIRAAFGGSKGGAGDVLAVLDDMLKART</sequence>
<dbReference type="InterPro" id="IPR050109">
    <property type="entry name" value="HTH-type_TetR-like_transc_reg"/>
</dbReference>
<comment type="function">
    <text evidence="7">Repressor involved in choline regulation of the bet genes.</text>
</comment>
<evidence type="ECO:0000256" key="6">
    <source>
        <dbReference type="ARBA" id="ARBA00024936"/>
    </source>
</evidence>
<dbReference type="RefSeq" id="WP_093418933.1">
    <property type="nucleotide sequence ID" value="NZ_FOXA01000003.1"/>
</dbReference>
<dbReference type="PROSITE" id="PS50977">
    <property type="entry name" value="HTH_TETR_2"/>
    <property type="match status" value="1"/>
</dbReference>
<dbReference type="GO" id="GO:0003700">
    <property type="term" value="F:DNA-binding transcription factor activity"/>
    <property type="evidence" value="ECO:0007669"/>
    <property type="project" value="UniProtKB-UniRule"/>
</dbReference>
<dbReference type="EMBL" id="FOXA01000003">
    <property type="protein sequence ID" value="SFP16724.1"/>
    <property type="molecule type" value="Genomic_DNA"/>
</dbReference>
<name>A0A1I5N4P5_9RHOB</name>
<dbReference type="STRING" id="441119.SAMN04488047_10394"/>
<dbReference type="InterPro" id="IPR009057">
    <property type="entry name" value="Homeodomain-like_sf"/>
</dbReference>
<feature type="domain" description="HTH tetR-type" evidence="9">
    <location>
        <begin position="8"/>
        <end position="68"/>
    </location>
</feature>
<evidence type="ECO:0000256" key="7">
    <source>
        <dbReference type="HAMAP-Rule" id="MF_00768"/>
    </source>
</evidence>
<reference evidence="10 11" key="1">
    <citation type="submission" date="2016-10" db="EMBL/GenBank/DDBJ databases">
        <authorList>
            <person name="de Groot N.N."/>
        </authorList>
    </citation>
    <scope>NUCLEOTIDE SEQUENCE [LARGE SCALE GENOMIC DNA]</scope>
    <source>
        <strain evidence="10 11">DSM 19547</strain>
    </source>
</reference>
<evidence type="ECO:0000259" key="9">
    <source>
        <dbReference type="PROSITE" id="PS50977"/>
    </source>
</evidence>
<comment type="function">
    <text evidence="6">Repressor involved in the biosynthesis of the osmoprotectant glycine betaine. It represses transcription of the choline transporter BetT and the genes of BetAB involved in the synthesis of glycine betaine.</text>
</comment>
<dbReference type="InterPro" id="IPR017757">
    <property type="entry name" value="Tscrpt_rep_BetI"/>
</dbReference>
<dbReference type="Pfam" id="PF13977">
    <property type="entry name" value="TetR_C_6"/>
    <property type="match status" value="1"/>
</dbReference>
<evidence type="ECO:0000256" key="3">
    <source>
        <dbReference type="ARBA" id="ARBA00023015"/>
    </source>
</evidence>
<dbReference type="Gene3D" id="1.10.357.10">
    <property type="entry name" value="Tetracycline Repressor, domain 2"/>
    <property type="match status" value="1"/>
</dbReference>
<dbReference type="InterPro" id="IPR039538">
    <property type="entry name" value="BetI_C"/>
</dbReference>
<organism evidence="10 11">
    <name type="scientific">Tranquillimonas alkanivorans</name>
    <dbReference type="NCBI Taxonomy" id="441119"/>
    <lineage>
        <taxon>Bacteria</taxon>
        <taxon>Pseudomonadati</taxon>
        <taxon>Pseudomonadota</taxon>
        <taxon>Alphaproteobacteria</taxon>
        <taxon>Rhodobacterales</taxon>
        <taxon>Roseobacteraceae</taxon>
        <taxon>Tranquillimonas</taxon>
    </lineage>
</organism>
<keyword evidence="11" id="KW-1185">Reference proteome</keyword>
<dbReference type="InterPro" id="IPR023772">
    <property type="entry name" value="DNA-bd_HTH_TetR-type_CS"/>
</dbReference>
<dbReference type="Pfam" id="PF00440">
    <property type="entry name" value="TetR_N"/>
    <property type="match status" value="1"/>
</dbReference>
<gene>
    <name evidence="7" type="primary">betI</name>
    <name evidence="10" type="ORF">SAMN04488047_10394</name>
</gene>
<protein>
    <recommendedName>
        <fullName evidence="7">HTH-type transcriptional regulator BetI</fullName>
    </recommendedName>
</protein>
<keyword evidence="2 7" id="KW-0678">Repressor</keyword>
<evidence type="ECO:0000256" key="2">
    <source>
        <dbReference type="ARBA" id="ARBA00022491"/>
    </source>
</evidence>
<dbReference type="SUPFAM" id="SSF48498">
    <property type="entry name" value="Tetracyclin repressor-like, C-terminal domain"/>
    <property type="match status" value="1"/>
</dbReference>
<evidence type="ECO:0000313" key="11">
    <source>
        <dbReference type="Proteomes" id="UP000199356"/>
    </source>
</evidence>
<dbReference type="NCBIfam" id="TIGR03384">
    <property type="entry name" value="betaine_BetI"/>
    <property type="match status" value="1"/>
</dbReference>
<dbReference type="InterPro" id="IPR036271">
    <property type="entry name" value="Tet_transcr_reg_TetR-rel_C_sf"/>
</dbReference>
<dbReference type="InterPro" id="IPR001647">
    <property type="entry name" value="HTH_TetR"/>
</dbReference>
<dbReference type="HAMAP" id="MF_00768">
    <property type="entry name" value="HTH_type_BetI"/>
    <property type="match status" value="1"/>
</dbReference>
<evidence type="ECO:0000256" key="8">
    <source>
        <dbReference type="PROSITE-ProRule" id="PRU00335"/>
    </source>
</evidence>
<dbReference type="PANTHER" id="PTHR30055:SF234">
    <property type="entry name" value="HTH-TYPE TRANSCRIPTIONAL REGULATOR BETI"/>
    <property type="match status" value="1"/>
</dbReference>
<keyword evidence="4 7" id="KW-0238">DNA-binding</keyword>
<evidence type="ECO:0000256" key="1">
    <source>
        <dbReference type="ARBA" id="ARBA00004719"/>
    </source>
</evidence>
<dbReference type="PANTHER" id="PTHR30055">
    <property type="entry name" value="HTH-TYPE TRANSCRIPTIONAL REGULATOR RUTR"/>
    <property type="match status" value="1"/>
</dbReference>
<dbReference type="GO" id="GO:0045892">
    <property type="term" value="P:negative regulation of DNA-templated transcription"/>
    <property type="evidence" value="ECO:0007669"/>
    <property type="project" value="UniProtKB-UniRule"/>
</dbReference>
<dbReference type="GO" id="GO:0019285">
    <property type="term" value="P:glycine betaine biosynthetic process from choline"/>
    <property type="evidence" value="ECO:0007669"/>
    <property type="project" value="UniProtKB-UniRule"/>
</dbReference>
<feature type="DNA-binding region" description="H-T-H motif" evidence="7 8">
    <location>
        <begin position="31"/>
        <end position="50"/>
    </location>
</feature>
<dbReference type="NCBIfam" id="NF001978">
    <property type="entry name" value="PRK00767.1"/>
    <property type="match status" value="1"/>
</dbReference>
<keyword evidence="5 7" id="KW-0804">Transcription</keyword>
<keyword evidence="3 7" id="KW-0805">Transcription regulation</keyword>
<evidence type="ECO:0000313" key="10">
    <source>
        <dbReference type="EMBL" id="SFP16724.1"/>
    </source>
</evidence>
<dbReference type="UniPathway" id="UPA00529"/>
<dbReference type="AlphaFoldDB" id="A0A1I5N4P5"/>
<dbReference type="SUPFAM" id="SSF46689">
    <property type="entry name" value="Homeodomain-like"/>
    <property type="match status" value="1"/>
</dbReference>
<dbReference type="GO" id="GO:0000976">
    <property type="term" value="F:transcription cis-regulatory region binding"/>
    <property type="evidence" value="ECO:0007669"/>
    <property type="project" value="TreeGrafter"/>
</dbReference>
<evidence type="ECO:0000256" key="4">
    <source>
        <dbReference type="ARBA" id="ARBA00023125"/>
    </source>
</evidence>
<dbReference type="Proteomes" id="UP000199356">
    <property type="component" value="Unassembled WGS sequence"/>
</dbReference>
<dbReference type="OrthoDB" id="7618612at2"/>
<proteinExistence type="inferred from homology"/>
<comment type="pathway">
    <text evidence="1 7">Amine and polyamine biosynthesis; betaine biosynthesis via choline pathway [regulation].</text>
</comment>
<evidence type="ECO:0000256" key="5">
    <source>
        <dbReference type="ARBA" id="ARBA00023163"/>
    </source>
</evidence>
<accession>A0A1I5N4P5</accession>
<dbReference type="PROSITE" id="PS01081">
    <property type="entry name" value="HTH_TETR_1"/>
    <property type="match status" value="1"/>
</dbReference>